<accession>A0A2A2L238</accession>
<feature type="compositionally biased region" description="Polar residues" evidence="1">
    <location>
        <begin position="430"/>
        <end position="453"/>
    </location>
</feature>
<feature type="compositionally biased region" description="Low complexity" evidence="1">
    <location>
        <begin position="386"/>
        <end position="403"/>
    </location>
</feature>
<feature type="compositionally biased region" description="Basic and acidic residues" evidence="1">
    <location>
        <begin position="358"/>
        <end position="369"/>
    </location>
</feature>
<feature type="region of interest" description="Disordered" evidence="1">
    <location>
        <begin position="132"/>
        <end position="219"/>
    </location>
</feature>
<organism evidence="2 3">
    <name type="scientific">Diploscapter pachys</name>
    <dbReference type="NCBI Taxonomy" id="2018661"/>
    <lineage>
        <taxon>Eukaryota</taxon>
        <taxon>Metazoa</taxon>
        <taxon>Ecdysozoa</taxon>
        <taxon>Nematoda</taxon>
        <taxon>Chromadorea</taxon>
        <taxon>Rhabditida</taxon>
        <taxon>Rhabditina</taxon>
        <taxon>Rhabditomorpha</taxon>
        <taxon>Rhabditoidea</taxon>
        <taxon>Rhabditidae</taxon>
        <taxon>Diploscapter</taxon>
    </lineage>
</organism>
<feature type="region of interest" description="Disordered" evidence="1">
    <location>
        <begin position="266"/>
        <end position="285"/>
    </location>
</feature>
<proteinExistence type="predicted"/>
<feature type="region of interest" description="Disordered" evidence="1">
    <location>
        <begin position="26"/>
        <end position="54"/>
    </location>
</feature>
<feature type="compositionally biased region" description="Basic and acidic residues" evidence="1">
    <location>
        <begin position="203"/>
        <end position="214"/>
    </location>
</feature>
<gene>
    <name evidence="2" type="ORF">WR25_08696</name>
</gene>
<feature type="compositionally biased region" description="Polar residues" evidence="1">
    <location>
        <begin position="33"/>
        <end position="54"/>
    </location>
</feature>
<comment type="caution">
    <text evidence="2">The sequence shown here is derived from an EMBL/GenBank/DDBJ whole genome shotgun (WGS) entry which is preliminary data.</text>
</comment>
<reference evidence="2 3" key="1">
    <citation type="journal article" date="2017" name="Curr. Biol.">
        <title>Genome architecture and evolution of a unichromosomal asexual nematode.</title>
        <authorList>
            <person name="Fradin H."/>
            <person name="Zegar C."/>
            <person name="Gutwein M."/>
            <person name="Lucas J."/>
            <person name="Kovtun M."/>
            <person name="Corcoran D."/>
            <person name="Baugh L.R."/>
            <person name="Kiontke K."/>
            <person name="Gunsalus K."/>
            <person name="Fitch D.H."/>
            <person name="Piano F."/>
        </authorList>
    </citation>
    <scope>NUCLEOTIDE SEQUENCE [LARGE SCALE GENOMIC DNA]</scope>
    <source>
        <strain evidence="2">PF1309</strain>
    </source>
</reference>
<dbReference type="Proteomes" id="UP000218231">
    <property type="component" value="Unassembled WGS sequence"/>
</dbReference>
<sequence>MVRTYHFNASMQSDQRDLQKSLYYNPAPRLSLPNVTENNRPTQQTQMKNGQKQTYYPENGDYYAQTKSANSLGTVVGLRLVEIDGKLVYVPVDSQTNSLINQQLSHHASSPDVRPSFSPSIPIIAKFHDREQNQSQNAYKSSYSNGSNQNNYAQQRQEQSNYPNSNGYSNNQQNTNYYNSHNDAQQYNQPIGNYFDPPAAHGMRRDNHPNHSDSETQQATALQNIKNMRSAIRNNNMNGSLAFSTPNLTKTGISPTEAHRVELQQQMEENRRRKELEKQKERELEEREIRKFHEYQARIKAEEEEEQRKIRERARIAEERSRRIYEEQKEEQRRAKQRAASPPQMRNHNAASRRRSSVHREYDDRRPDSSDQPPQLEWWEKKPTWQQRMEQANQQKQEQQQRQSAVIPTLRNKPNGEHDARRNSVERPNSRSTPSDRTADYHNSQTDQYDSATSSSRPNSRPNSNPRKSAVQRKAEAFTIAP</sequence>
<feature type="compositionally biased region" description="Low complexity" evidence="1">
    <location>
        <begin position="454"/>
        <end position="467"/>
    </location>
</feature>
<evidence type="ECO:0008006" key="4">
    <source>
        <dbReference type="Google" id="ProtNLM"/>
    </source>
</evidence>
<evidence type="ECO:0000256" key="1">
    <source>
        <dbReference type="SAM" id="MobiDB-lite"/>
    </source>
</evidence>
<feature type="region of interest" description="Disordered" evidence="1">
    <location>
        <begin position="326"/>
        <end position="482"/>
    </location>
</feature>
<dbReference type="EMBL" id="LIAE01007306">
    <property type="protein sequence ID" value="PAV80190.1"/>
    <property type="molecule type" value="Genomic_DNA"/>
</dbReference>
<name>A0A2A2L238_9BILA</name>
<feature type="compositionally biased region" description="Low complexity" evidence="1">
    <location>
        <begin position="139"/>
        <end position="182"/>
    </location>
</feature>
<dbReference type="OrthoDB" id="5838615at2759"/>
<dbReference type="AlphaFoldDB" id="A0A2A2L238"/>
<evidence type="ECO:0000313" key="2">
    <source>
        <dbReference type="EMBL" id="PAV80190.1"/>
    </source>
</evidence>
<protein>
    <recommendedName>
        <fullName evidence="4">CCDC66 domain-containing protein</fullName>
    </recommendedName>
</protein>
<dbReference type="STRING" id="2018661.A0A2A2L238"/>
<feature type="compositionally biased region" description="Basic and acidic residues" evidence="1">
    <location>
        <begin position="414"/>
        <end position="429"/>
    </location>
</feature>
<evidence type="ECO:0000313" key="3">
    <source>
        <dbReference type="Proteomes" id="UP000218231"/>
    </source>
</evidence>
<keyword evidence="3" id="KW-1185">Reference proteome</keyword>